<evidence type="ECO:0000313" key="10">
    <source>
        <dbReference type="Proteomes" id="UP000230842"/>
    </source>
</evidence>
<dbReference type="InterPro" id="IPR000515">
    <property type="entry name" value="MetI-like"/>
</dbReference>
<dbReference type="SUPFAM" id="SSF161098">
    <property type="entry name" value="MetI-like"/>
    <property type="match status" value="1"/>
</dbReference>
<dbReference type="GO" id="GO:0005886">
    <property type="term" value="C:plasma membrane"/>
    <property type="evidence" value="ECO:0007669"/>
    <property type="project" value="UniProtKB-SubCell"/>
</dbReference>
<reference evidence="9 10" key="1">
    <citation type="submission" date="2017-11" db="EMBL/GenBank/DDBJ databases">
        <title>Genomic Encyclopedia of Archaeal and Bacterial Type Strains, Phase II (KMG-II): From Individual Species to Whole Genera.</title>
        <authorList>
            <person name="Goeker M."/>
        </authorList>
    </citation>
    <scope>NUCLEOTIDE SEQUENCE [LARGE SCALE GENOMIC DNA]</scope>
    <source>
        <strain evidence="9 10">DSM 27763</strain>
    </source>
</reference>
<dbReference type="PANTHER" id="PTHR30151:SF0">
    <property type="entry name" value="ABC TRANSPORTER PERMEASE PROTEIN MJ0413-RELATED"/>
    <property type="match status" value="1"/>
</dbReference>
<evidence type="ECO:0000256" key="3">
    <source>
        <dbReference type="ARBA" id="ARBA00022475"/>
    </source>
</evidence>
<gene>
    <name evidence="9" type="ORF">CLV56_2143</name>
</gene>
<evidence type="ECO:0000256" key="4">
    <source>
        <dbReference type="ARBA" id="ARBA00022692"/>
    </source>
</evidence>
<feature type="transmembrane region" description="Helical" evidence="7">
    <location>
        <begin position="208"/>
        <end position="232"/>
    </location>
</feature>
<evidence type="ECO:0000256" key="1">
    <source>
        <dbReference type="ARBA" id="ARBA00004651"/>
    </source>
</evidence>
<keyword evidence="4 7" id="KW-0812">Transmembrane</keyword>
<dbReference type="EMBL" id="PGEZ01000001">
    <property type="protein sequence ID" value="PJJ57904.1"/>
    <property type="molecule type" value="Genomic_DNA"/>
</dbReference>
<feature type="transmembrane region" description="Helical" evidence="7">
    <location>
        <begin position="21"/>
        <end position="51"/>
    </location>
</feature>
<organism evidence="9 10">
    <name type="scientific">Mumia flava</name>
    <dbReference type="NCBI Taxonomy" id="1348852"/>
    <lineage>
        <taxon>Bacteria</taxon>
        <taxon>Bacillati</taxon>
        <taxon>Actinomycetota</taxon>
        <taxon>Actinomycetes</taxon>
        <taxon>Propionibacteriales</taxon>
        <taxon>Nocardioidaceae</taxon>
        <taxon>Mumia</taxon>
    </lineage>
</organism>
<proteinExistence type="inferred from homology"/>
<evidence type="ECO:0000259" key="8">
    <source>
        <dbReference type="PROSITE" id="PS50928"/>
    </source>
</evidence>
<protein>
    <submittedName>
        <fullName evidence="9">ABC-type nitrate/sulfonate/bicarbonate transport system permease component</fullName>
    </submittedName>
</protein>
<dbReference type="GO" id="GO:0055085">
    <property type="term" value="P:transmembrane transport"/>
    <property type="evidence" value="ECO:0007669"/>
    <property type="project" value="InterPro"/>
</dbReference>
<evidence type="ECO:0000256" key="2">
    <source>
        <dbReference type="ARBA" id="ARBA00022448"/>
    </source>
</evidence>
<name>A0A2M9BJ16_9ACTN</name>
<evidence type="ECO:0000256" key="6">
    <source>
        <dbReference type="ARBA" id="ARBA00023136"/>
    </source>
</evidence>
<keyword evidence="2 7" id="KW-0813">Transport</keyword>
<keyword evidence="10" id="KW-1185">Reference proteome</keyword>
<feature type="transmembrane region" description="Helical" evidence="7">
    <location>
        <begin position="130"/>
        <end position="149"/>
    </location>
</feature>
<keyword evidence="3" id="KW-1003">Cell membrane</keyword>
<dbReference type="PANTHER" id="PTHR30151">
    <property type="entry name" value="ALKANE SULFONATE ABC TRANSPORTER-RELATED, MEMBRANE SUBUNIT"/>
    <property type="match status" value="1"/>
</dbReference>
<dbReference type="CDD" id="cd06261">
    <property type="entry name" value="TM_PBP2"/>
    <property type="match status" value="1"/>
</dbReference>
<feature type="transmembrane region" description="Helical" evidence="7">
    <location>
        <begin position="252"/>
        <end position="279"/>
    </location>
</feature>
<keyword evidence="5 7" id="KW-1133">Transmembrane helix</keyword>
<dbReference type="InterPro" id="IPR035906">
    <property type="entry name" value="MetI-like_sf"/>
</dbReference>
<sequence length="285" mass="29571">MSATATTTRPPAGESAVRPASYVLSALLGLVRTLVPIAIAAGVVLLLWWLFLAAFPEIGPRVGKTPADIWAYLFSGPEAAEHRELVFGDLAITLRDAAWGFVAGMLGAMVAAAMYVLLPVVEQATMPVAMLLRSVPLVAMTPVLALVFGRGQVGVAVIGGIVVFFPALVTIVLGLRSASAQALEVVVAYGGSRWTALRMVAVPSAVPSIFAAARLSVPAALIGALVAEWLASGEGLGTSMIRAIPAYAYDQLWASIVVVTGASILIYAVVAAFESLALLRFSDRG</sequence>
<evidence type="ECO:0000313" key="9">
    <source>
        <dbReference type="EMBL" id="PJJ57904.1"/>
    </source>
</evidence>
<evidence type="ECO:0000256" key="5">
    <source>
        <dbReference type="ARBA" id="ARBA00022989"/>
    </source>
</evidence>
<keyword evidence="6 7" id="KW-0472">Membrane</keyword>
<comment type="similarity">
    <text evidence="7">Belongs to the binding-protein-dependent transport system permease family.</text>
</comment>
<feature type="domain" description="ABC transmembrane type-1" evidence="8">
    <location>
        <begin position="86"/>
        <end position="277"/>
    </location>
</feature>
<accession>A0A2M9BJ16</accession>
<dbReference type="Gene3D" id="1.10.3720.10">
    <property type="entry name" value="MetI-like"/>
    <property type="match status" value="1"/>
</dbReference>
<feature type="transmembrane region" description="Helical" evidence="7">
    <location>
        <begin position="97"/>
        <end position="118"/>
    </location>
</feature>
<dbReference type="Proteomes" id="UP000230842">
    <property type="component" value="Unassembled WGS sequence"/>
</dbReference>
<feature type="transmembrane region" description="Helical" evidence="7">
    <location>
        <begin position="155"/>
        <end position="175"/>
    </location>
</feature>
<dbReference type="AlphaFoldDB" id="A0A2M9BJ16"/>
<comment type="caution">
    <text evidence="9">The sequence shown here is derived from an EMBL/GenBank/DDBJ whole genome shotgun (WGS) entry which is preliminary data.</text>
</comment>
<dbReference type="Pfam" id="PF00528">
    <property type="entry name" value="BPD_transp_1"/>
    <property type="match status" value="1"/>
</dbReference>
<dbReference type="RefSeq" id="WP_211288040.1">
    <property type="nucleotide sequence ID" value="NZ_PGEZ01000001.1"/>
</dbReference>
<dbReference type="PROSITE" id="PS50928">
    <property type="entry name" value="ABC_TM1"/>
    <property type="match status" value="1"/>
</dbReference>
<comment type="subcellular location">
    <subcellularLocation>
        <location evidence="1 7">Cell membrane</location>
        <topology evidence="1 7">Multi-pass membrane protein</topology>
    </subcellularLocation>
</comment>
<evidence type="ECO:0000256" key="7">
    <source>
        <dbReference type="RuleBase" id="RU363032"/>
    </source>
</evidence>